<keyword evidence="3" id="KW-1185">Reference proteome</keyword>
<protein>
    <submittedName>
        <fullName evidence="2">Uncharacterized protein</fullName>
    </submittedName>
</protein>
<accession>A0A160FU15</accession>
<dbReference type="SUPFAM" id="SSF51735">
    <property type="entry name" value="NAD(P)-binding Rossmann-fold domains"/>
    <property type="match status" value="1"/>
</dbReference>
<evidence type="ECO:0000256" key="1">
    <source>
        <dbReference type="SAM" id="Phobius"/>
    </source>
</evidence>
<evidence type="ECO:0000313" key="3">
    <source>
        <dbReference type="Proteomes" id="UP000076852"/>
    </source>
</evidence>
<keyword evidence="1" id="KW-1133">Transmembrane helix</keyword>
<keyword evidence="1" id="KW-0812">Transmembrane</keyword>
<reference evidence="2 3" key="1">
    <citation type="journal article" date="2016" name="Gene">
        <title>PacBio SMRT assembly of a complex multi-replicon genome reveals chlorocatechol degradative operon in a region of genome plasticity.</title>
        <authorList>
            <person name="Ricker N."/>
            <person name="Shen S.Y."/>
            <person name="Goordial J."/>
            <person name="Jin S."/>
            <person name="Fulthorpe R.R."/>
        </authorList>
    </citation>
    <scope>NUCLEOTIDE SEQUENCE [LARGE SCALE GENOMIC DNA]</scope>
    <source>
        <strain evidence="2 3">OLGA172</strain>
    </source>
</reference>
<dbReference type="STRING" id="1804984.AYM40_31565"/>
<dbReference type="Proteomes" id="UP000076852">
    <property type="component" value="Chromosome 2"/>
</dbReference>
<gene>
    <name evidence="2" type="ORF">AYM40_31565</name>
</gene>
<dbReference type="AlphaFoldDB" id="A0A160FU15"/>
<dbReference type="Gene3D" id="3.40.50.720">
    <property type="entry name" value="NAD(P)-binding Rossmann-like Domain"/>
    <property type="match status" value="1"/>
</dbReference>
<proteinExistence type="predicted"/>
<organism evidence="2 3">
    <name type="scientific">Paraburkholderia phytofirmans OLGA172</name>
    <dbReference type="NCBI Taxonomy" id="1417228"/>
    <lineage>
        <taxon>Bacteria</taxon>
        <taxon>Pseudomonadati</taxon>
        <taxon>Pseudomonadota</taxon>
        <taxon>Betaproteobacteria</taxon>
        <taxon>Burkholderiales</taxon>
        <taxon>Burkholderiaceae</taxon>
        <taxon>Paraburkholderia</taxon>
    </lineage>
</organism>
<feature type="transmembrane region" description="Helical" evidence="1">
    <location>
        <begin position="64"/>
        <end position="85"/>
    </location>
</feature>
<dbReference type="InterPro" id="IPR036291">
    <property type="entry name" value="NAD(P)-bd_dom_sf"/>
</dbReference>
<dbReference type="EMBL" id="CP014579">
    <property type="protein sequence ID" value="ANB76710.1"/>
    <property type="molecule type" value="Genomic_DNA"/>
</dbReference>
<name>A0A160FU15_9BURK</name>
<keyword evidence="1" id="KW-0472">Membrane</keyword>
<dbReference type="KEGG" id="buz:AYM40_31565"/>
<evidence type="ECO:0000313" key="2">
    <source>
        <dbReference type="EMBL" id="ANB76710.1"/>
    </source>
</evidence>
<sequence length="122" mass="13625">MALAPGAKVFATVSERERERGVVEALGATPIDYRAQPVERYVRSATDGVGFDLVVVKTPSTIRFWPVICIVCVIALTSIFANSLLCPDKRLYETFIRVTVYFSPRMLRILRVIGQFAAVLFI</sequence>